<organism evidence="1">
    <name type="scientific">Arundo donax</name>
    <name type="common">Giant reed</name>
    <name type="synonym">Donax arundinaceus</name>
    <dbReference type="NCBI Taxonomy" id="35708"/>
    <lineage>
        <taxon>Eukaryota</taxon>
        <taxon>Viridiplantae</taxon>
        <taxon>Streptophyta</taxon>
        <taxon>Embryophyta</taxon>
        <taxon>Tracheophyta</taxon>
        <taxon>Spermatophyta</taxon>
        <taxon>Magnoliopsida</taxon>
        <taxon>Liliopsida</taxon>
        <taxon>Poales</taxon>
        <taxon>Poaceae</taxon>
        <taxon>PACMAD clade</taxon>
        <taxon>Arundinoideae</taxon>
        <taxon>Arundineae</taxon>
        <taxon>Arundo</taxon>
    </lineage>
</organism>
<dbReference type="EMBL" id="GBRH01276526">
    <property type="protein sequence ID" value="JAD21369.1"/>
    <property type="molecule type" value="Transcribed_RNA"/>
</dbReference>
<name>A0A0A8Y5V2_ARUDO</name>
<reference evidence="1" key="2">
    <citation type="journal article" date="2015" name="Data Brief">
        <title>Shoot transcriptome of the giant reed, Arundo donax.</title>
        <authorList>
            <person name="Barrero R.A."/>
            <person name="Guerrero F.D."/>
            <person name="Moolhuijzen P."/>
            <person name="Goolsby J.A."/>
            <person name="Tidwell J."/>
            <person name="Bellgard S.E."/>
            <person name="Bellgard M.I."/>
        </authorList>
    </citation>
    <scope>NUCLEOTIDE SEQUENCE</scope>
    <source>
        <tissue evidence="1">Shoot tissue taken approximately 20 cm above the soil surface</tissue>
    </source>
</reference>
<dbReference type="AlphaFoldDB" id="A0A0A8Y5V2"/>
<reference evidence="1" key="1">
    <citation type="submission" date="2014-09" db="EMBL/GenBank/DDBJ databases">
        <authorList>
            <person name="Magalhaes I.L.F."/>
            <person name="Oliveira U."/>
            <person name="Santos F.R."/>
            <person name="Vidigal T.H.D.A."/>
            <person name="Brescovit A.D."/>
            <person name="Santos A.J."/>
        </authorList>
    </citation>
    <scope>NUCLEOTIDE SEQUENCE</scope>
    <source>
        <tissue evidence="1">Shoot tissue taken approximately 20 cm above the soil surface</tissue>
    </source>
</reference>
<sequence length="38" mass="4170">MNETIRAHRKVTEVSGIQPKLPIGNYNSIKPDDAASAF</sequence>
<proteinExistence type="predicted"/>
<evidence type="ECO:0000313" key="1">
    <source>
        <dbReference type="EMBL" id="JAD21369.1"/>
    </source>
</evidence>
<protein>
    <submittedName>
        <fullName evidence="1">Uncharacterized protein</fullName>
    </submittedName>
</protein>
<accession>A0A0A8Y5V2</accession>